<protein>
    <submittedName>
        <fullName evidence="1">Uncharacterized protein</fullName>
    </submittedName>
</protein>
<feature type="non-terminal residue" evidence="1">
    <location>
        <position position="270"/>
    </location>
</feature>
<accession>A0ACB7ZX75</accession>
<evidence type="ECO:0000313" key="2">
    <source>
        <dbReference type="Proteomes" id="UP000790377"/>
    </source>
</evidence>
<proteinExistence type="predicted"/>
<dbReference type="EMBL" id="MU268205">
    <property type="protein sequence ID" value="KAH7905378.1"/>
    <property type="molecule type" value="Genomic_DNA"/>
</dbReference>
<sequence length="270" mass="30142">MLCNGLLFIMIVSEPMNKRAHCAVPVWEKIRGPLIAASFTNLRFSKGPSLPKSIFKRIMYFILGDCLTTARDRAAQDRRSVDRSPYRVDHLLAVTSHARGYQFIRDYLFTRALMNQIPICSMGASLEMFKYGNSNLNVMLAFGLEARSTFSNIRIIPLGAGFCRCRPFIAKQLVEVENYAFLIETIMMLPFNLQSYGLQFLTHVTEHTALIPHAERLTITASTNAMLEALDAATTTSPDEPDAPPSILGRRISTGLVGRPTIQIPAEELA</sequence>
<name>A0ACB7ZX75_9AGAM</name>
<keyword evidence="2" id="KW-1185">Reference proteome</keyword>
<dbReference type="Proteomes" id="UP000790377">
    <property type="component" value="Unassembled WGS sequence"/>
</dbReference>
<comment type="caution">
    <text evidence="1">The sequence shown here is derived from an EMBL/GenBank/DDBJ whole genome shotgun (WGS) entry which is preliminary data.</text>
</comment>
<evidence type="ECO:0000313" key="1">
    <source>
        <dbReference type="EMBL" id="KAH7905378.1"/>
    </source>
</evidence>
<reference evidence="1" key="1">
    <citation type="journal article" date="2021" name="New Phytol.">
        <title>Evolutionary innovations through gain and loss of genes in the ectomycorrhizal Boletales.</title>
        <authorList>
            <person name="Wu G."/>
            <person name="Miyauchi S."/>
            <person name="Morin E."/>
            <person name="Kuo A."/>
            <person name="Drula E."/>
            <person name="Varga T."/>
            <person name="Kohler A."/>
            <person name="Feng B."/>
            <person name="Cao Y."/>
            <person name="Lipzen A."/>
            <person name="Daum C."/>
            <person name="Hundley H."/>
            <person name="Pangilinan J."/>
            <person name="Johnson J."/>
            <person name="Barry K."/>
            <person name="LaButti K."/>
            <person name="Ng V."/>
            <person name="Ahrendt S."/>
            <person name="Min B."/>
            <person name="Choi I.G."/>
            <person name="Park H."/>
            <person name="Plett J.M."/>
            <person name="Magnuson J."/>
            <person name="Spatafora J.W."/>
            <person name="Nagy L.G."/>
            <person name="Henrissat B."/>
            <person name="Grigoriev I.V."/>
            <person name="Yang Z.L."/>
            <person name="Xu J."/>
            <person name="Martin F.M."/>
        </authorList>
    </citation>
    <scope>NUCLEOTIDE SEQUENCE</scope>
    <source>
        <strain evidence="1">ATCC 28755</strain>
    </source>
</reference>
<gene>
    <name evidence="1" type="ORF">BJ138DRAFT_1183669</name>
</gene>
<organism evidence="1 2">
    <name type="scientific">Hygrophoropsis aurantiaca</name>
    <dbReference type="NCBI Taxonomy" id="72124"/>
    <lineage>
        <taxon>Eukaryota</taxon>
        <taxon>Fungi</taxon>
        <taxon>Dikarya</taxon>
        <taxon>Basidiomycota</taxon>
        <taxon>Agaricomycotina</taxon>
        <taxon>Agaricomycetes</taxon>
        <taxon>Agaricomycetidae</taxon>
        <taxon>Boletales</taxon>
        <taxon>Coniophorineae</taxon>
        <taxon>Hygrophoropsidaceae</taxon>
        <taxon>Hygrophoropsis</taxon>
    </lineage>
</organism>